<protein>
    <submittedName>
        <fullName evidence="2">Unannotated protein</fullName>
    </submittedName>
</protein>
<gene>
    <name evidence="2" type="ORF">UFOPK1581_00046</name>
</gene>
<dbReference type="EMBL" id="CAEZTB010000003">
    <property type="protein sequence ID" value="CAB4549242.1"/>
    <property type="molecule type" value="Genomic_DNA"/>
</dbReference>
<dbReference type="GO" id="GO:0043190">
    <property type="term" value="C:ATP-binding cassette (ABC) transporter complex"/>
    <property type="evidence" value="ECO:0007669"/>
    <property type="project" value="InterPro"/>
</dbReference>
<evidence type="ECO:0000313" key="2">
    <source>
        <dbReference type="EMBL" id="CAB4549242.1"/>
    </source>
</evidence>
<feature type="domain" description="Solute-binding protein family 5" evidence="1">
    <location>
        <begin position="91"/>
        <end position="521"/>
    </location>
</feature>
<dbReference type="PROSITE" id="PS51257">
    <property type="entry name" value="PROKAR_LIPOPROTEIN"/>
    <property type="match status" value="1"/>
</dbReference>
<dbReference type="Gene3D" id="3.90.76.10">
    <property type="entry name" value="Dipeptide-binding Protein, Domain 1"/>
    <property type="match status" value="1"/>
</dbReference>
<organism evidence="2">
    <name type="scientific">freshwater metagenome</name>
    <dbReference type="NCBI Taxonomy" id="449393"/>
    <lineage>
        <taxon>unclassified sequences</taxon>
        <taxon>metagenomes</taxon>
        <taxon>ecological metagenomes</taxon>
    </lineage>
</organism>
<dbReference type="Gene3D" id="3.40.190.10">
    <property type="entry name" value="Periplasmic binding protein-like II"/>
    <property type="match status" value="1"/>
</dbReference>
<dbReference type="SUPFAM" id="SSF53850">
    <property type="entry name" value="Periplasmic binding protein-like II"/>
    <property type="match status" value="1"/>
</dbReference>
<reference evidence="2" key="1">
    <citation type="submission" date="2020-05" db="EMBL/GenBank/DDBJ databases">
        <authorList>
            <person name="Chiriac C."/>
            <person name="Salcher M."/>
            <person name="Ghai R."/>
            <person name="Kavagutti S V."/>
        </authorList>
    </citation>
    <scope>NUCLEOTIDE SEQUENCE</scope>
</reference>
<dbReference type="InterPro" id="IPR000914">
    <property type="entry name" value="SBP_5_dom"/>
</dbReference>
<dbReference type="GO" id="GO:0015833">
    <property type="term" value="P:peptide transport"/>
    <property type="evidence" value="ECO:0007669"/>
    <property type="project" value="TreeGrafter"/>
</dbReference>
<dbReference type="PANTHER" id="PTHR30290">
    <property type="entry name" value="PERIPLASMIC BINDING COMPONENT OF ABC TRANSPORTER"/>
    <property type="match status" value="1"/>
</dbReference>
<dbReference type="GO" id="GO:1904680">
    <property type="term" value="F:peptide transmembrane transporter activity"/>
    <property type="evidence" value="ECO:0007669"/>
    <property type="project" value="TreeGrafter"/>
</dbReference>
<dbReference type="Gene3D" id="3.10.105.10">
    <property type="entry name" value="Dipeptide-binding Protein, Domain 3"/>
    <property type="match status" value="1"/>
</dbReference>
<evidence type="ECO:0000259" key="1">
    <source>
        <dbReference type="Pfam" id="PF00496"/>
    </source>
</evidence>
<name>A0A6J6CD02_9ZZZZ</name>
<dbReference type="CDD" id="cd08501">
    <property type="entry name" value="PBP2_Lpqw"/>
    <property type="match status" value="1"/>
</dbReference>
<dbReference type="AlphaFoldDB" id="A0A6J6CD02"/>
<sequence>MKTKRISGLIAATAASALLLSGCATGAADIVEGSSISVGWNQGFYSANSSTSNGNASANANILYMANSGFNYYDAESTLIKNTEFGTYELVSSDPLTVKYTVNSGVKWSDGAAVDASDMLLAWAANSCLLNNVEATYDEETGEVTNQDELDAGVFFDSASCGGDLGQVTQTPVISDGGRSVTLVYDSQIVDWELLFGIGVSAHVTTQVAFPDEELTDEAAKQKLIDAINNKDLAVLAPISKAWSTAYDMTDYPENTDLLVSNGAYVITGLVADQSVTLTANPDYSWGPSPKVETITVRIISEPLAAVQALANGEVDLISPQATADILDALKEYEDFIEVVGGGEAVYEHIDLTFDNAGPFDPASYDGDADKALKVRQAFLKAIPRDKIVGDLINPINPSAEVMNSFTQLPGYPWYDEMVAANGSAEYAYDPEGALALLEEAGVSTPVDVKLLFSSTNPRRGLQYVLIKEAAAEAGFNVVDGSSPTWSADLGSGTYDAALFAWVSTSTSVSGSQGIFGTGAGNNLTGYGNAEVDALYKSLSTEFDPEVQKDLLIQIETLLWADAYGTTVFQHPGVTAYNKNKLSGVVPAPLSPNMFWNFWEWTPIAEVVEG</sequence>
<dbReference type="Pfam" id="PF00496">
    <property type="entry name" value="SBP_bac_5"/>
    <property type="match status" value="1"/>
</dbReference>
<dbReference type="InterPro" id="IPR030678">
    <property type="entry name" value="Peptide/Ni-bd"/>
</dbReference>
<proteinExistence type="predicted"/>
<accession>A0A6J6CD02</accession>
<dbReference type="PIRSF" id="PIRSF002741">
    <property type="entry name" value="MppA"/>
    <property type="match status" value="1"/>
</dbReference>
<dbReference type="GO" id="GO:0042597">
    <property type="term" value="C:periplasmic space"/>
    <property type="evidence" value="ECO:0007669"/>
    <property type="project" value="UniProtKB-ARBA"/>
</dbReference>
<dbReference type="InterPro" id="IPR039424">
    <property type="entry name" value="SBP_5"/>
</dbReference>
<dbReference type="SMR" id="A0A6J6CD02"/>